<feature type="transmembrane region" description="Helical" evidence="1">
    <location>
        <begin position="21"/>
        <end position="39"/>
    </location>
</feature>
<evidence type="ECO:0000256" key="1">
    <source>
        <dbReference type="SAM" id="Phobius"/>
    </source>
</evidence>
<dbReference type="EMBL" id="CP022115">
    <property type="protein sequence ID" value="ASJ25479.1"/>
    <property type="molecule type" value="Genomic_DNA"/>
</dbReference>
<accession>A0A248LLV2</accession>
<dbReference type="PANTHER" id="PTHR34351">
    <property type="entry name" value="SLR1927 PROTEIN-RELATED"/>
    <property type="match status" value="1"/>
</dbReference>
<organism evidence="2 3">
    <name type="scientific">Laribacter hongkongensis</name>
    <dbReference type="NCBI Taxonomy" id="168471"/>
    <lineage>
        <taxon>Bacteria</taxon>
        <taxon>Pseudomonadati</taxon>
        <taxon>Pseudomonadota</taxon>
        <taxon>Betaproteobacteria</taxon>
        <taxon>Neisseriales</taxon>
        <taxon>Aquaspirillaceae</taxon>
        <taxon>Laribacter</taxon>
    </lineage>
</organism>
<evidence type="ECO:0000313" key="3">
    <source>
        <dbReference type="Proteomes" id="UP000197424"/>
    </source>
</evidence>
<keyword evidence="1" id="KW-0812">Transmembrane</keyword>
<dbReference type="RefSeq" id="WP_161493549.1">
    <property type="nucleotide sequence ID" value="NZ_CP022115.1"/>
</dbReference>
<keyword evidence="1" id="KW-1133">Transmembrane helix</keyword>
<gene>
    <name evidence="2" type="ORF">LHGZ1_2648</name>
</gene>
<dbReference type="PANTHER" id="PTHR34351:SF1">
    <property type="entry name" value="SLR1927 PROTEIN"/>
    <property type="match status" value="1"/>
</dbReference>
<name>A0A248LLV2_9NEIS</name>
<evidence type="ECO:0008006" key="4">
    <source>
        <dbReference type="Google" id="ProtNLM"/>
    </source>
</evidence>
<reference evidence="3" key="1">
    <citation type="submission" date="2017-06" db="EMBL/GenBank/DDBJ databases">
        <title>Whole genome sequence of Laribacter hongkongensis LHGZ1.</title>
        <authorList>
            <person name="Chen D."/>
            <person name="Wu H."/>
            <person name="Chen J."/>
        </authorList>
    </citation>
    <scope>NUCLEOTIDE SEQUENCE [LARGE SCALE GENOMIC DNA]</scope>
    <source>
        <strain evidence="3">LHGZ1</strain>
    </source>
</reference>
<proteinExistence type="predicted"/>
<protein>
    <recommendedName>
        <fullName evidence="4">DUF58 domain-containing protein</fullName>
    </recommendedName>
</protein>
<sequence length="294" mass="31247">MTPREGSHTLGWQGLRCLPTPAGWTSLALVGVLVLLARWTGLDALRLLAVWLAAILLGSVWLACRTLLGLRLEWAAAHPVFAGQPAELPVVLANPAMRARTGLALGWDGQPAVVQLAVLAAASRRTCGLDHSTGTRGWQPLPPLRISSCQPFGLVRAWACLSGLPAVRVWPCPLESGLPLAAGRHPGGQGDEWQELLPWRPGQPASRVAWKIRAHGGPLVQSRFGDSAGPAVEWLDWDASPEPDLDRRAGLLAGRVVQLAQQPVSLRLRLAGRELAGGPARLLDALADAGREAA</sequence>
<dbReference type="Proteomes" id="UP000197424">
    <property type="component" value="Chromosome"/>
</dbReference>
<evidence type="ECO:0000313" key="2">
    <source>
        <dbReference type="EMBL" id="ASJ25479.1"/>
    </source>
</evidence>
<keyword evidence="1" id="KW-0472">Membrane</keyword>
<feature type="transmembrane region" description="Helical" evidence="1">
    <location>
        <begin position="45"/>
        <end position="64"/>
    </location>
</feature>
<dbReference type="AlphaFoldDB" id="A0A248LLV2"/>